<evidence type="ECO:0000256" key="4">
    <source>
        <dbReference type="ARBA" id="ARBA00022692"/>
    </source>
</evidence>
<dbReference type="AlphaFoldDB" id="A0A1T5KSI5"/>
<dbReference type="GO" id="GO:0005886">
    <property type="term" value="C:plasma membrane"/>
    <property type="evidence" value="ECO:0007669"/>
    <property type="project" value="UniProtKB-SubCell"/>
</dbReference>
<dbReference type="OrthoDB" id="1682423at2"/>
<evidence type="ECO:0000256" key="7">
    <source>
        <dbReference type="SAM" id="Phobius"/>
    </source>
</evidence>
<dbReference type="EMBL" id="FUZT01000004">
    <property type="protein sequence ID" value="SKC66228.1"/>
    <property type="molecule type" value="Genomic_DNA"/>
</dbReference>
<evidence type="ECO:0000256" key="2">
    <source>
        <dbReference type="ARBA" id="ARBA00006448"/>
    </source>
</evidence>
<feature type="transmembrane region" description="Helical" evidence="7">
    <location>
        <begin position="7"/>
        <end position="24"/>
    </location>
</feature>
<feature type="domain" description="YetF C-terminal" evidence="8">
    <location>
        <begin position="53"/>
        <end position="185"/>
    </location>
</feature>
<keyword evidence="5 7" id="KW-1133">Transmembrane helix</keyword>
<evidence type="ECO:0000256" key="1">
    <source>
        <dbReference type="ARBA" id="ARBA00004651"/>
    </source>
</evidence>
<dbReference type="Gene3D" id="3.30.240.20">
    <property type="entry name" value="bsu07140 like domains"/>
    <property type="match status" value="2"/>
</dbReference>
<keyword evidence="6 7" id="KW-0472">Membrane</keyword>
<dbReference type="InterPro" id="IPR007353">
    <property type="entry name" value="DUF421"/>
</dbReference>
<evidence type="ECO:0000259" key="8">
    <source>
        <dbReference type="Pfam" id="PF04239"/>
    </source>
</evidence>
<feature type="transmembrane region" description="Helical" evidence="7">
    <location>
        <begin position="30"/>
        <end position="52"/>
    </location>
</feature>
<evidence type="ECO:0000256" key="3">
    <source>
        <dbReference type="ARBA" id="ARBA00022475"/>
    </source>
</evidence>
<name>A0A1T5KSI5_9FIRM</name>
<dbReference type="Pfam" id="PF04239">
    <property type="entry name" value="DUF421"/>
    <property type="match status" value="1"/>
</dbReference>
<sequence>MGKITYYNMATAATLGTLAGGLISDTRTNPFYYIVGLIGIPILSYIMGYLSLKSKRARALFEGTPTMVISKGKIIEKNLSNMRLSSDNLLEQLREKKIFSVADVEFAVMEPDGKMSILLKSEKQPITSKNMGIPSDNTNLPLSVIKDGELIENNLMKLGITKSWLIEQLKLQNISNFKDVFLAQIDSSGKVYVDKKSNLE</sequence>
<keyword evidence="3" id="KW-1003">Cell membrane</keyword>
<organism evidence="9 10">
    <name type="scientific">Maledivibacter halophilus</name>
    <dbReference type="NCBI Taxonomy" id="36842"/>
    <lineage>
        <taxon>Bacteria</taxon>
        <taxon>Bacillati</taxon>
        <taxon>Bacillota</taxon>
        <taxon>Clostridia</taxon>
        <taxon>Peptostreptococcales</taxon>
        <taxon>Caminicellaceae</taxon>
        <taxon>Maledivibacter</taxon>
    </lineage>
</organism>
<keyword evidence="10" id="KW-1185">Reference proteome</keyword>
<comment type="subcellular location">
    <subcellularLocation>
        <location evidence="1">Cell membrane</location>
        <topology evidence="1">Multi-pass membrane protein</topology>
    </subcellularLocation>
</comment>
<proteinExistence type="inferred from homology"/>
<evidence type="ECO:0000256" key="6">
    <source>
        <dbReference type="ARBA" id="ARBA00023136"/>
    </source>
</evidence>
<reference evidence="9 10" key="1">
    <citation type="submission" date="2017-02" db="EMBL/GenBank/DDBJ databases">
        <authorList>
            <person name="Peterson S.W."/>
        </authorList>
    </citation>
    <scope>NUCLEOTIDE SEQUENCE [LARGE SCALE GENOMIC DNA]</scope>
    <source>
        <strain evidence="9 10">M1</strain>
    </source>
</reference>
<keyword evidence="4 7" id="KW-0812">Transmembrane</keyword>
<dbReference type="PANTHER" id="PTHR34582:SF7">
    <property type="entry name" value="UPF0702 TRANSMEMBRANE PROTEIN YDFS"/>
    <property type="match status" value="1"/>
</dbReference>
<gene>
    <name evidence="9" type="ORF">SAMN02194393_02088</name>
</gene>
<accession>A0A1T5KSI5</accession>
<dbReference type="STRING" id="36842.SAMN02194393_02088"/>
<protein>
    <submittedName>
        <fullName evidence="9">Uncharacterized membrane protein YcaP, DUF421 family</fullName>
    </submittedName>
</protein>
<dbReference type="InterPro" id="IPR023090">
    <property type="entry name" value="UPF0702_alpha/beta_dom_sf"/>
</dbReference>
<dbReference type="Proteomes" id="UP000190285">
    <property type="component" value="Unassembled WGS sequence"/>
</dbReference>
<evidence type="ECO:0000313" key="10">
    <source>
        <dbReference type="Proteomes" id="UP000190285"/>
    </source>
</evidence>
<evidence type="ECO:0000313" key="9">
    <source>
        <dbReference type="EMBL" id="SKC66228.1"/>
    </source>
</evidence>
<dbReference type="PANTHER" id="PTHR34582">
    <property type="entry name" value="UPF0702 TRANSMEMBRANE PROTEIN YCAP"/>
    <property type="match status" value="1"/>
</dbReference>
<evidence type="ECO:0000256" key="5">
    <source>
        <dbReference type="ARBA" id="ARBA00022989"/>
    </source>
</evidence>
<comment type="similarity">
    <text evidence="2">Belongs to the UPF0702 family.</text>
</comment>